<feature type="coiled-coil region" evidence="1">
    <location>
        <begin position="30"/>
        <end position="117"/>
    </location>
</feature>
<dbReference type="PANTHER" id="PTHR43696">
    <property type="entry name" value="COILED-COIL DOMAIN-CONTAINING PROTEIN 157"/>
    <property type="match status" value="1"/>
</dbReference>
<protein>
    <submittedName>
        <fullName evidence="3">Uncharacterized protein</fullName>
    </submittedName>
</protein>
<dbReference type="Ensembl" id="ENSCUST00005019389.1">
    <property type="protein sequence ID" value="ENSCUSP00005018684.1"/>
    <property type="gene ID" value="ENSCUSG00005011968.1"/>
</dbReference>
<feature type="compositionally biased region" description="Low complexity" evidence="2">
    <location>
        <begin position="262"/>
        <end position="276"/>
    </location>
</feature>
<dbReference type="InterPro" id="IPR029681">
    <property type="entry name" value="CCDC157"/>
</dbReference>
<proteinExistence type="predicted"/>
<sequence>ICCPVSGLWGMGATAPYRLSPHPQSLQAKQRALLQQLDSLDQEREELQASLGEAEEDKAQLAEQLQQSQDQSGKQLQAQQELLDTLQQEKLALEQSILELQANTSRLEEQAQDLRERERLLVFFPDLHVPAEMQFESSANLTEDMESQLQANKIRIQVLERENAQLEALLAKVKAAAEQGVLKVSWVPQGWVLCTAKPPCGPQTSSGDPGRRKGLADSSLLFLPFNCSHPTGGSAVEAAEPAQGCWDALTRPGTELPAASTPGSSGQSPRSRPNPA</sequence>
<feature type="region of interest" description="Disordered" evidence="2">
    <location>
        <begin position="246"/>
        <end position="276"/>
    </location>
</feature>
<feature type="coiled-coil region" evidence="1">
    <location>
        <begin position="142"/>
        <end position="179"/>
    </location>
</feature>
<evidence type="ECO:0000313" key="4">
    <source>
        <dbReference type="Proteomes" id="UP000694563"/>
    </source>
</evidence>
<keyword evidence="4" id="KW-1185">Reference proteome</keyword>
<evidence type="ECO:0000313" key="3">
    <source>
        <dbReference type="Ensembl" id="ENSCUSP00005018684.1"/>
    </source>
</evidence>
<name>A0A8C3UUI9_CATUS</name>
<accession>A0A8C3UUI9</accession>
<reference evidence="3" key="3">
    <citation type="submission" date="2025-09" db="UniProtKB">
        <authorList>
            <consortium name="Ensembl"/>
        </authorList>
    </citation>
    <scope>IDENTIFICATION</scope>
</reference>
<evidence type="ECO:0000256" key="1">
    <source>
        <dbReference type="SAM" id="Coils"/>
    </source>
</evidence>
<reference evidence="3" key="1">
    <citation type="submission" date="2020-10" db="EMBL/GenBank/DDBJ databases">
        <title>Catharus ustulatus (Swainson's thrush) genome, bCatUst1, primary haplotype v2.</title>
        <authorList>
            <person name="Delmore K."/>
            <person name="Vafadar M."/>
            <person name="Formenti G."/>
            <person name="Chow W."/>
            <person name="Pelan S."/>
            <person name="Howe K."/>
            <person name="Rhie A."/>
            <person name="Mountcastle J."/>
            <person name="Haase B."/>
            <person name="Fedrigo O."/>
            <person name="Jarvis E.D."/>
        </authorList>
    </citation>
    <scope>NUCLEOTIDE SEQUENCE [LARGE SCALE GENOMIC DNA]</scope>
</reference>
<organism evidence="3 4">
    <name type="scientific">Catharus ustulatus</name>
    <name type="common">Russet-backed thrush</name>
    <name type="synonym">Hylocichla ustulatus</name>
    <dbReference type="NCBI Taxonomy" id="91951"/>
    <lineage>
        <taxon>Eukaryota</taxon>
        <taxon>Metazoa</taxon>
        <taxon>Chordata</taxon>
        <taxon>Craniata</taxon>
        <taxon>Vertebrata</taxon>
        <taxon>Euteleostomi</taxon>
        <taxon>Archelosauria</taxon>
        <taxon>Archosauria</taxon>
        <taxon>Dinosauria</taxon>
        <taxon>Saurischia</taxon>
        <taxon>Theropoda</taxon>
        <taxon>Coelurosauria</taxon>
        <taxon>Aves</taxon>
        <taxon>Neognathae</taxon>
        <taxon>Neoaves</taxon>
        <taxon>Telluraves</taxon>
        <taxon>Australaves</taxon>
        <taxon>Passeriformes</taxon>
        <taxon>Turdidae</taxon>
        <taxon>Catharus</taxon>
    </lineage>
</organism>
<dbReference type="AlphaFoldDB" id="A0A8C3UUI9"/>
<dbReference type="Proteomes" id="UP000694563">
    <property type="component" value="Chromosome 18"/>
</dbReference>
<keyword evidence="1" id="KW-0175">Coiled coil</keyword>
<reference evidence="3" key="2">
    <citation type="submission" date="2025-08" db="UniProtKB">
        <authorList>
            <consortium name="Ensembl"/>
        </authorList>
    </citation>
    <scope>IDENTIFICATION</scope>
</reference>
<dbReference type="PANTHER" id="PTHR43696:SF9">
    <property type="entry name" value="COILED-COIL DOMAIN-CONTAINING PROTEIN 157"/>
    <property type="match status" value="1"/>
</dbReference>
<evidence type="ECO:0000256" key="2">
    <source>
        <dbReference type="SAM" id="MobiDB-lite"/>
    </source>
</evidence>